<feature type="compositionally biased region" description="Acidic residues" evidence="3">
    <location>
        <begin position="760"/>
        <end position="770"/>
    </location>
</feature>
<protein>
    <recommendedName>
        <fullName evidence="2">chitinase</fullName>
        <ecNumber evidence="2">3.2.1.14</ecNumber>
    </recommendedName>
</protein>
<feature type="chain" id="PRO_5016569915" description="chitinase" evidence="4">
    <location>
        <begin position="24"/>
        <end position="1204"/>
    </location>
</feature>
<dbReference type="EMBL" id="QGDH01000096">
    <property type="protein sequence ID" value="RAR07757.1"/>
    <property type="molecule type" value="Genomic_DNA"/>
</dbReference>
<feature type="compositionally biased region" description="Low complexity" evidence="3">
    <location>
        <begin position="475"/>
        <end position="524"/>
    </location>
</feature>
<evidence type="ECO:0000256" key="4">
    <source>
        <dbReference type="SAM" id="SignalP"/>
    </source>
</evidence>
<accession>A0A364MZM9</accession>
<dbReference type="SUPFAM" id="SSF54556">
    <property type="entry name" value="Chitinase insertion domain"/>
    <property type="match status" value="1"/>
</dbReference>
<gene>
    <name evidence="6" type="ORF">DDE83_006323</name>
</gene>
<evidence type="ECO:0000313" key="7">
    <source>
        <dbReference type="Proteomes" id="UP000249619"/>
    </source>
</evidence>
<evidence type="ECO:0000256" key="2">
    <source>
        <dbReference type="ARBA" id="ARBA00012729"/>
    </source>
</evidence>
<keyword evidence="7" id="KW-1185">Reference proteome</keyword>
<dbReference type="PANTHER" id="PTHR11177:SF333">
    <property type="entry name" value="CHITINASE"/>
    <property type="match status" value="1"/>
</dbReference>
<feature type="region of interest" description="Disordered" evidence="3">
    <location>
        <begin position="377"/>
        <end position="654"/>
    </location>
</feature>
<dbReference type="Gene3D" id="3.10.50.10">
    <property type="match status" value="1"/>
</dbReference>
<dbReference type="PANTHER" id="PTHR11177">
    <property type="entry name" value="CHITINASE"/>
    <property type="match status" value="1"/>
</dbReference>
<comment type="similarity">
    <text evidence="1">Belongs to the glycosyl hydrolase 18 family. Chitinase class V subfamily.</text>
</comment>
<feature type="compositionally biased region" description="Polar residues" evidence="3">
    <location>
        <begin position="525"/>
        <end position="549"/>
    </location>
</feature>
<feature type="region of interest" description="Disordered" evidence="3">
    <location>
        <begin position="951"/>
        <end position="1037"/>
    </location>
</feature>
<feature type="compositionally biased region" description="Polar residues" evidence="3">
    <location>
        <begin position="951"/>
        <end position="961"/>
    </location>
</feature>
<feature type="domain" description="GH18" evidence="5">
    <location>
        <begin position="50"/>
        <end position="403"/>
    </location>
</feature>
<comment type="caution">
    <text evidence="6">The sequence shown here is derived from an EMBL/GenBank/DDBJ whole genome shotgun (WGS) entry which is preliminary data.</text>
</comment>
<name>A0A364MZM9_STELY</name>
<dbReference type="InterPro" id="IPR050314">
    <property type="entry name" value="Glycosyl_Hydrlase_18"/>
</dbReference>
<evidence type="ECO:0000256" key="1">
    <source>
        <dbReference type="ARBA" id="ARBA00008682"/>
    </source>
</evidence>
<keyword evidence="6" id="KW-0378">Hydrolase</keyword>
<feature type="signal peptide" evidence="4">
    <location>
        <begin position="1"/>
        <end position="23"/>
    </location>
</feature>
<dbReference type="InterPro" id="IPR001223">
    <property type="entry name" value="Glyco_hydro18_cat"/>
</dbReference>
<dbReference type="STRING" id="183478.A0A364MZM9"/>
<dbReference type="GO" id="GO:0008843">
    <property type="term" value="F:endochitinase activity"/>
    <property type="evidence" value="ECO:0007669"/>
    <property type="project" value="UniProtKB-EC"/>
</dbReference>
<dbReference type="PROSITE" id="PS51910">
    <property type="entry name" value="GH18_2"/>
    <property type="match status" value="1"/>
</dbReference>
<dbReference type="SUPFAM" id="SSF51445">
    <property type="entry name" value="(Trans)glycosidases"/>
    <property type="match status" value="1"/>
</dbReference>
<dbReference type="InterPro" id="IPR011583">
    <property type="entry name" value="Chitinase_II/V-like_cat"/>
</dbReference>
<dbReference type="Pfam" id="PF00704">
    <property type="entry name" value="Glyco_hydro_18"/>
    <property type="match status" value="1"/>
</dbReference>
<dbReference type="Proteomes" id="UP000249619">
    <property type="component" value="Unassembled WGS sequence"/>
</dbReference>
<dbReference type="InterPro" id="IPR017853">
    <property type="entry name" value="GH"/>
</dbReference>
<organism evidence="6 7">
    <name type="scientific">Stemphylium lycopersici</name>
    <name type="common">Tomato gray leaf spot disease fungus</name>
    <name type="synonym">Thyrospora lycopersici</name>
    <dbReference type="NCBI Taxonomy" id="183478"/>
    <lineage>
        <taxon>Eukaryota</taxon>
        <taxon>Fungi</taxon>
        <taxon>Dikarya</taxon>
        <taxon>Ascomycota</taxon>
        <taxon>Pezizomycotina</taxon>
        <taxon>Dothideomycetes</taxon>
        <taxon>Pleosporomycetidae</taxon>
        <taxon>Pleosporales</taxon>
        <taxon>Pleosporineae</taxon>
        <taxon>Pleosporaceae</taxon>
        <taxon>Stemphylium</taxon>
    </lineage>
</organism>
<proteinExistence type="inferred from homology"/>
<dbReference type="EC" id="3.2.1.14" evidence="2"/>
<feature type="compositionally biased region" description="Low complexity" evidence="3">
    <location>
        <begin position="979"/>
        <end position="1024"/>
    </location>
</feature>
<evidence type="ECO:0000313" key="6">
    <source>
        <dbReference type="EMBL" id="RAR07757.1"/>
    </source>
</evidence>
<feature type="compositionally biased region" description="Polar residues" evidence="3">
    <location>
        <begin position="464"/>
        <end position="474"/>
    </location>
</feature>
<dbReference type="SMART" id="SM00636">
    <property type="entry name" value="Glyco_18"/>
    <property type="match status" value="1"/>
</dbReference>
<dbReference type="GO" id="GO:0005975">
    <property type="term" value="P:carbohydrate metabolic process"/>
    <property type="evidence" value="ECO:0007669"/>
    <property type="project" value="InterPro"/>
</dbReference>
<reference evidence="7" key="1">
    <citation type="submission" date="2018-05" db="EMBL/GenBank/DDBJ databases">
        <title>Draft genome sequence of Stemphylium lycopersici strain CIDEFI 213.</title>
        <authorList>
            <person name="Medina R."/>
            <person name="Franco M.E.E."/>
            <person name="Lucentini C.G."/>
            <person name="Saparrat M.C.N."/>
            <person name="Balatti P.A."/>
        </authorList>
    </citation>
    <scope>NUCLEOTIDE SEQUENCE [LARGE SCALE GENOMIC DNA]</scope>
    <source>
        <strain evidence="7">CIDEFI 213</strain>
    </source>
</reference>
<sequence length="1204" mass="126897">MRFLLSALLGLCVIGAAASSAKSAHITPTLDISRDAIVNAAATCDGNTVVRRTVYYDASNLRRRDCDGIWPDQLDTNTFTDIVLAFAVFDPDTFAVGLQHPDDAKAYEQLLAMPEKNHKGIAIGGSAMPKGGAAWSNMASTQSNRKAFIDSLKQFLGQWNFKSIEIHWEWPNGSDTQNQVLLMRELGEGLGKDFGITVVVPPQDVLLKNMDLKGMEDSVHWFTFLAFDLHGPWDGSTIRPHTDLAEIDAALNLLSSTNIAPRKINLGIANYGRGFTVAGKDCMYYGCESAGPSKAGSCTKEQGLLSACEIGRIIQEKNLTPQLIKGGAGAKEITWDDQWISYDDADTLALKLELANKHCLGGTSLWAIDYSQCDGNSGPPQLPGSSSTPGPSPSTSSKKLSSAASSQTSATPSSAVSSGQPSSEAGSSDSIPTNTGSSVSGSSVLISSGFSSSAQSSAPGSSGVKSTSPASSVKGSASETQGSSATTTSGASNSPTQSSANGSSFTGSSAAGSSVLGSSRVASSTNDGSSAWSNTVSGSERSSDNSATRTGTASGSPSLGSSSSGFSGSATGSASSSGTWGSSVSTAPSSESQDSSQTGSSTQGGSLTGSDSSVANTSGGSSQGPSRTSQSGSSSVAPSQIVSSSEPSPTATGCPDECNGLPWCQVFCKGWKFPRPDDVQPPKECLLPENANWCRNWWWGAPSDDSDSDGDPDSHSDSDPNCQPNDCVKDCAAWNVITFLATKRPFCPCVPKKCDKDGDSDSPSDSDDDEPKDKPKPTSIPKEKNPECKLLGCGCGWMGLGFGPGCPGMEIDLDIPCGLFGCDPCIFFGCPGIKPKGLIGWDGYCLGEGCDPCPPELCKLPDCTIPGGCGPKPGPAPTKPAELPDPEECDDSKRTVITERFVWCTEGFNVSALPSSMRETSSTMISSMCLPMIDATVTVCGGAMPGFDTTTTQTGKNTLSSDAPACTRAPLSLDDDEGNNNPDDPLNTSSTYASNTTTASLIKTSSSSKSSSKSTSTSSTTKTSFAPPYPSLGPMDRKGRWKVKLNQYMNRDYSEVKWQLFDPNSNHAGENKVSGNNMESLQDKIRTVNRPKEHSMPFDVKMKVLDPTKVDECYVFLDLYADIWGCDKDRCRPWLASENYIEDKPFQYRTCEDDCKDIKPPPLIAGDLWCQDLNDADWYPDGSGWRRDFECGWKGYRPANSGPI</sequence>
<keyword evidence="4" id="KW-0732">Signal</keyword>
<evidence type="ECO:0000259" key="5">
    <source>
        <dbReference type="PROSITE" id="PS51910"/>
    </source>
</evidence>
<evidence type="ECO:0000256" key="3">
    <source>
        <dbReference type="SAM" id="MobiDB-lite"/>
    </source>
</evidence>
<dbReference type="InterPro" id="IPR029070">
    <property type="entry name" value="Chitinase_insertion_sf"/>
</dbReference>
<feature type="region of interest" description="Disordered" evidence="3">
    <location>
        <begin position="754"/>
        <end position="783"/>
    </location>
</feature>
<dbReference type="AlphaFoldDB" id="A0A364MZM9"/>
<feature type="compositionally biased region" description="Low complexity" evidence="3">
    <location>
        <begin position="377"/>
        <end position="463"/>
    </location>
</feature>
<feature type="compositionally biased region" description="Basic and acidic residues" evidence="3">
    <location>
        <begin position="771"/>
        <end position="783"/>
    </location>
</feature>
<dbReference type="GO" id="GO:0008061">
    <property type="term" value="F:chitin binding"/>
    <property type="evidence" value="ECO:0007669"/>
    <property type="project" value="InterPro"/>
</dbReference>
<feature type="compositionally biased region" description="Low complexity" evidence="3">
    <location>
        <begin position="550"/>
        <end position="645"/>
    </location>
</feature>
<dbReference type="Gene3D" id="3.20.20.80">
    <property type="entry name" value="Glycosidases"/>
    <property type="match status" value="1"/>
</dbReference>